<name>A0ACB8DJH0_DERSI</name>
<accession>A0ACB8DJH0</accession>
<evidence type="ECO:0000313" key="2">
    <source>
        <dbReference type="Proteomes" id="UP000821865"/>
    </source>
</evidence>
<organism evidence="1 2">
    <name type="scientific">Dermacentor silvarum</name>
    <name type="common">Tick</name>
    <dbReference type="NCBI Taxonomy" id="543639"/>
    <lineage>
        <taxon>Eukaryota</taxon>
        <taxon>Metazoa</taxon>
        <taxon>Ecdysozoa</taxon>
        <taxon>Arthropoda</taxon>
        <taxon>Chelicerata</taxon>
        <taxon>Arachnida</taxon>
        <taxon>Acari</taxon>
        <taxon>Parasitiformes</taxon>
        <taxon>Ixodida</taxon>
        <taxon>Ixodoidea</taxon>
        <taxon>Ixodidae</taxon>
        <taxon>Rhipicephalinae</taxon>
        <taxon>Dermacentor</taxon>
    </lineage>
</organism>
<protein>
    <submittedName>
        <fullName evidence="1">Uncharacterized protein</fullName>
    </submittedName>
</protein>
<dbReference type="EMBL" id="CM023480">
    <property type="protein sequence ID" value="KAH7970726.1"/>
    <property type="molecule type" value="Genomic_DNA"/>
</dbReference>
<reference evidence="1" key="1">
    <citation type="submission" date="2020-05" db="EMBL/GenBank/DDBJ databases">
        <title>Large-scale comparative analyses of tick genomes elucidate their genetic diversity and vector capacities.</title>
        <authorList>
            <person name="Jia N."/>
            <person name="Wang J."/>
            <person name="Shi W."/>
            <person name="Du L."/>
            <person name="Sun Y."/>
            <person name="Zhan W."/>
            <person name="Jiang J."/>
            <person name="Wang Q."/>
            <person name="Zhang B."/>
            <person name="Ji P."/>
            <person name="Sakyi L.B."/>
            <person name="Cui X."/>
            <person name="Yuan T."/>
            <person name="Jiang B."/>
            <person name="Yang W."/>
            <person name="Lam T.T.-Y."/>
            <person name="Chang Q."/>
            <person name="Ding S."/>
            <person name="Wang X."/>
            <person name="Zhu J."/>
            <person name="Ruan X."/>
            <person name="Zhao L."/>
            <person name="Wei J."/>
            <person name="Que T."/>
            <person name="Du C."/>
            <person name="Cheng J."/>
            <person name="Dai P."/>
            <person name="Han X."/>
            <person name="Huang E."/>
            <person name="Gao Y."/>
            <person name="Liu J."/>
            <person name="Shao H."/>
            <person name="Ye R."/>
            <person name="Li L."/>
            <person name="Wei W."/>
            <person name="Wang X."/>
            <person name="Wang C."/>
            <person name="Yang T."/>
            <person name="Huo Q."/>
            <person name="Li W."/>
            <person name="Guo W."/>
            <person name="Chen H."/>
            <person name="Zhou L."/>
            <person name="Ni X."/>
            <person name="Tian J."/>
            <person name="Zhou Y."/>
            <person name="Sheng Y."/>
            <person name="Liu T."/>
            <person name="Pan Y."/>
            <person name="Xia L."/>
            <person name="Li J."/>
            <person name="Zhao F."/>
            <person name="Cao W."/>
        </authorList>
    </citation>
    <scope>NUCLEOTIDE SEQUENCE</scope>
    <source>
        <strain evidence="1">Dsil-2018</strain>
    </source>
</reference>
<gene>
    <name evidence="1" type="ORF">HPB49_014684</name>
</gene>
<proteinExistence type="predicted"/>
<evidence type="ECO:0000313" key="1">
    <source>
        <dbReference type="EMBL" id="KAH7970726.1"/>
    </source>
</evidence>
<sequence>MTELALGGKLYEANACVAASDAVVRAVVHGIDAGTPPEELMAQLRKGGPEFVTQYGGEEPCHLYRPTRQICYACLQLGHRSDVCPTPVLRAFRRCGLGNP</sequence>
<dbReference type="Proteomes" id="UP000821865">
    <property type="component" value="Chromosome 11"/>
</dbReference>
<keyword evidence="2" id="KW-1185">Reference proteome</keyword>
<comment type="caution">
    <text evidence="1">The sequence shown here is derived from an EMBL/GenBank/DDBJ whole genome shotgun (WGS) entry which is preliminary data.</text>
</comment>